<dbReference type="AlphaFoldDB" id="H8FUS4"/>
<protein>
    <submittedName>
        <fullName evidence="2">Uncharacterized protein</fullName>
    </submittedName>
</protein>
<proteinExistence type="predicted"/>
<dbReference type="Proteomes" id="UP000004169">
    <property type="component" value="Unassembled WGS sequence"/>
</dbReference>
<name>H8FUS4_MAGML</name>
<sequence length="60" mass="6626">MARDRGCGCGSRRHELQQGTPYFSRMTTRLRTQINMSDNNESSVNNPKPVLSPGFGAVAK</sequence>
<feature type="region of interest" description="Disordered" evidence="1">
    <location>
        <begin position="37"/>
        <end position="60"/>
    </location>
</feature>
<reference evidence="2 3" key="1">
    <citation type="journal article" date="2012" name="J. Bacteriol.">
        <title>Draft Genome Sequence of the Purple Photosynthetic Bacterium Phaeospirillum molischianum DSM120, a Particularly Versatile Bacterium.</title>
        <authorList>
            <person name="Duquesne K."/>
            <person name="Prima V."/>
            <person name="Ji B."/>
            <person name="Rouy Z."/>
            <person name="Medigue C."/>
            <person name="Talla E."/>
            <person name="Sturgis J.N."/>
        </authorList>
    </citation>
    <scope>NUCLEOTIDE SEQUENCE [LARGE SCALE GENOMIC DNA]</scope>
    <source>
        <strain evidence="3">DSM120</strain>
    </source>
</reference>
<evidence type="ECO:0000256" key="1">
    <source>
        <dbReference type="SAM" id="MobiDB-lite"/>
    </source>
</evidence>
<evidence type="ECO:0000313" key="2">
    <source>
        <dbReference type="EMBL" id="CCG42112.1"/>
    </source>
</evidence>
<dbReference type="STRING" id="1150626.PHAMO_320081"/>
<gene>
    <name evidence="2" type="ORF">PHAMO_320081</name>
</gene>
<keyword evidence="3" id="KW-1185">Reference proteome</keyword>
<feature type="compositionally biased region" description="Polar residues" evidence="1">
    <location>
        <begin position="37"/>
        <end position="46"/>
    </location>
</feature>
<comment type="caution">
    <text evidence="2">The sequence shown here is derived from an EMBL/GenBank/DDBJ whole genome shotgun (WGS) entry which is preliminary data.</text>
</comment>
<accession>H8FUS4</accession>
<dbReference type="EMBL" id="CAHP01000026">
    <property type="protein sequence ID" value="CCG42112.1"/>
    <property type="molecule type" value="Genomic_DNA"/>
</dbReference>
<organism evidence="2 3">
    <name type="scientific">Magnetospirillum molischianum DSM 120</name>
    <dbReference type="NCBI Taxonomy" id="1150626"/>
    <lineage>
        <taxon>Bacteria</taxon>
        <taxon>Pseudomonadati</taxon>
        <taxon>Pseudomonadota</taxon>
        <taxon>Alphaproteobacteria</taxon>
        <taxon>Rhodospirillales</taxon>
        <taxon>Rhodospirillaceae</taxon>
        <taxon>Magnetospirillum</taxon>
    </lineage>
</organism>
<evidence type="ECO:0000313" key="3">
    <source>
        <dbReference type="Proteomes" id="UP000004169"/>
    </source>
</evidence>